<evidence type="ECO:0000256" key="7">
    <source>
        <dbReference type="SAM" id="SignalP"/>
    </source>
</evidence>
<evidence type="ECO:0000313" key="8">
    <source>
        <dbReference type="EMBL" id="ARI78988.1"/>
    </source>
</evidence>
<protein>
    <recommendedName>
        <fullName evidence="2">peptidylprolyl isomerase</fullName>
        <ecNumber evidence="2">5.2.1.8</ecNumber>
    </recommendedName>
</protein>
<dbReference type="SUPFAM" id="SSF109998">
    <property type="entry name" value="Triger factor/SurA peptide-binding domain-like"/>
    <property type="match status" value="1"/>
</dbReference>
<dbReference type="PROSITE" id="PS51257">
    <property type="entry name" value="PROKAR_LIPOPROTEIN"/>
    <property type="match status" value="1"/>
</dbReference>
<dbReference type="Proteomes" id="UP000192527">
    <property type="component" value="Chromosome"/>
</dbReference>
<proteinExistence type="predicted"/>
<dbReference type="Pfam" id="PF13624">
    <property type="entry name" value="SurA_N_3"/>
    <property type="match status" value="1"/>
</dbReference>
<feature type="compositionally biased region" description="Basic and acidic residues" evidence="6">
    <location>
        <begin position="191"/>
        <end position="226"/>
    </location>
</feature>
<dbReference type="InterPro" id="IPR050245">
    <property type="entry name" value="PrsA_foldase"/>
</dbReference>
<evidence type="ECO:0000256" key="4">
    <source>
        <dbReference type="ARBA" id="ARBA00023110"/>
    </source>
</evidence>
<dbReference type="EMBL" id="CP020772">
    <property type="protein sequence ID" value="ARI78988.1"/>
    <property type="molecule type" value="Genomic_DNA"/>
</dbReference>
<keyword evidence="3 7" id="KW-0732">Signal</keyword>
<keyword evidence="5 8" id="KW-0413">Isomerase</keyword>
<dbReference type="STRING" id="402384.HM131_20110"/>
<name>A0A1W6A091_9BACI</name>
<feature type="signal peptide" evidence="7">
    <location>
        <begin position="1"/>
        <end position="27"/>
    </location>
</feature>
<feature type="region of interest" description="Disordered" evidence="6">
    <location>
        <begin position="183"/>
        <end position="236"/>
    </location>
</feature>
<keyword evidence="9" id="KW-1185">Reference proteome</keyword>
<dbReference type="GO" id="GO:0003755">
    <property type="term" value="F:peptidyl-prolyl cis-trans isomerase activity"/>
    <property type="evidence" value="ECO:0007669"/>
    <property type="project" value="UniProtKB-KW"/>
</dbReference>
<gene>
    <name evidence="8" type="ORF">HM131_20110</name>
</gene>
<evidence type="ECO:0000256" key="3">
    <source>
        <dbReference type="ARBA" id="ARBA00022729"/>
    </source>
</evidence>
<evidence type="ECO:0000313" key="9">
    <source>
        <dbReference type="Proteomes" id="UP000192527"/>
    </source>
</evidence>
<sequence length="258" mass="29073">MNKKLLSFMLAALIALLAACGDDGATAEDKNNEEKAKQEEASGEKASGEKAKMPEPDLEGVPEVVAKVNDEEIKKKEFTETYKSQFQQMAMQSQMTGKEVDQDKLKKQVAESLVGQTLLIQEANSRDFTVSEEEKNKKLEEIAKQQKLESKEKFLSKLEEQGMKEEEVMAQVEKQMKLEKLLAEEAGDLEPTEKEMKEAYEQMKKQQEKAGGESKSKVPSYEEAKPMIKQQLSGQKEAQAYQKLVEDLKKDADVKVNV</sequence>
<dbReference type="Gene3D" id="1.10.4030.10">
    <property type="entry name" value="Porin chaperone SurA, peptide-binding domain"/>
    <property type="match status" value="1"/>
</dbReference>
<dbReference type="PANTHER" id="PTHR47245">
    <property type="entry name" value="PEPTIDYLPROLYL ISOMERASE"/>
    <property type="match status" value="1"/>
</dbReference>
<keyword evidence="4" id="KW-0697">Rotamase</keyword>
<feature type="region of interest" description="Disordered" evidence="6">
    <location>
        <begin position="24"/>
        <end position="61"/>
    </location>
</feature>
<evidence type="ECO:0000256" key="5">
    <source>
        <dbReference type="ARBA" id="ARBA00023235"/>
    </source>
</evidence>
<dbReference type="InterPro" id="IPR027304">
    <property type="entry name" value="Trigger_fact/SurA_dom_sf"/>
</dbReference>
<dbReference type="KEGG" id="hmn:HM131_20110"/>
<feature type="compositionally biased region" description="Basic and acidic residues" evidence="6">
    <location>
        <begin position="27"/>
        <end position="55"/>
    </location>
</feature>
<evidence type="ECO:0000256" key="6">
    <source>
        <dbReference type="SAM" id="MobiDB-lite"/>
    </source>
</evidence>
<accession>A0A1W6A091</accession>
<dbReference type="AlphaFoldDB" id="A0A1W6A091"/>
<feature type="chain" id="PRO_5012009362" description="peptidylprolyl isomerase" evidence="7">
    <location>
        <begin position="28"/>
        <end position="258"/>
    </location>
</feature>
<dbReference type="PANTHER" id="PTHR47245:SF1">
    <property type="entry name" value="FOLDASE PROTEIN PRSA"/>
    <property type="match status" value="1"/>
</dbReference>
<dbReference type="EC" id="5.2.1.8" evidence="2"/>
<organism evidence="8 9">
    <name type="scientific">Halobacillus mangrovi</name>
    <dbReference type="NCBI Taxonomy" id="402384"/>
    <lineage>
        <taxon>Bacteria</taxon>
        <taxon>Bacillati</taxon>
        <taxon>Bacillota</taxon>
        <taxon>Bacilli</taxon>
        <taxon>Bacillales</taxon>
        <taxon>Bacillaceae</taxon>
        <taxon>Halobacillus</taxon>
    </lineage>
</organism>
<evidence type="ECO:0000256" key="2">
    <source>
        <dbReference type="ARBA" id="ARBA00013194"/>
    </source>
</evidence>
<reference evidence="8 9" key="1">
    <citation type="submission" date="2017-04" db="EMBL/GenBank/DDBJ databases">
        <title>The whole genome sequencing and assembly of Halobacillus mangrovi strain.</title>
        <authorList>
            <person name="Lee S.-J."/>
            <person name="Park M.-K."/>
            <person name="Kim J.-Y."/>
            <person name="Lee Y.-J."/>
            <person name="Yi H."/>
            <person name="Bahn Y.-S."/>
            <person name="Kim J.F."/>
            <person name="Lee D.-W."/>
        </authorList>
    </citation>
    <scope>NUCLEOTIDE SEQUENCE [LARGE SCALE GENOMIC DNA]</scope>
    <source>
        <strain evidence="8 9">KTB 131</strain>
    </source>
</reference>
<evidence type="ECO:0000256" key="1">
    <source>
        <dbReference type="ARBA" id="ARBA00000971"/>
    </source>
</evidence>
<comment type="catalytic activity">
    <reaction evidence="1">
        <text>[protein]-peptidylproline (omega=180) = [protein]-peptidylproline (omega=0)</text>
        <dbReference type="Rhea" id="RHEA:16237"/>
        <dbReference type="Rhea" id="RHEA-COMP:10747"/>
        <dbReference type="Rhea" id="RHEA-COMP:10748"/>
        <dbReference type="ChEBI" id="CHEBI:83833"/>
        <dbReference type="ChEBI" id="CHEBI:83834"/>
        <dbReference type="EC" id="5.2.1.8"/>
    </reaction>
</comment>